<reference evidence="1 2" key="1">
    <citation type="journal article" date="2022" name="bioRxiv">
        <title>An ancient truncated duplication of the anti-Mullerian hormone receptor type 2 gene is a potential conserved master sex determinant in the Pangasiidae catfish family.</title>
        <authorList>
            <person name="Wen M."/>
            <person name="Pan Q."/>
            <person name="Jouanno E."/>
            <person name="Montfort J."/>
            <person name="Zahm M."/>
            <person name="Cabau C."/>
            <person name="Klopp C."/>
            <person name="Iampietro C."/>
            <person name="Roques C."/>
            <person name="Bouchez O."/>
            <person name="Castinel A."/>
            <person name="Donnadieu C."/>
            <person name="Parrinello H."/>
            <person name="Poncet C."/>
            <person name="Belmonte E."/>
            <person name="Gautier V."/>
            <person name="Avarre J.-C."/>
            <person name="Dugue R."/>
            <person name="Gustiano R."/>
            <person name="Ha T.T.T."/>
            <person name="Campet M."/>
            <person name="Sriphairoj K."/>
            <person name="Ribolli J."/>
            <person name="de Almeida F.L."/>
            <person name="Desvignes T."/>
            <person name="Postlethwait J.H."/>
            <person name="Bucao C.F."/>
            <person name="Robinson-Rechavi M."/>
            <person name="Bobe J."/>
            <person name="Herpin A."/>
            <person name="Guiguen Y."/>
        </authorList>
    </citation>
    <scope>NUCLEOTIDE SEQUENCE [LARGE SCALE GENOMIC DNA]</scope>
    <source>
        <strain evidence="1">YG-Dec2019</strain>
    </source>
</reference>
<evidence type="ECO:0000313" key="2">
    <source>
        <dbReference type="Proteomes" id="UP000829447"/>
    </source>
</evidence>
<comment type="caution">
    <text evidence="1">The sequence shown here is derived from an EMBL/GenBank/DDBJ whole genome shotgun (WGS) entry which is preliminary data.</text>
</comment>
<keyword evidence="2" id="KW-1185">Reference proteome</keyword>
<evidence type="ECO:0000313" key="1">
    <source>
        <dbReference type="EMBL" id="MCI4378203.1"/>
    </source>
</evidence>
<dbReference type="Proteomes" id="UP000829447">
    <property type="component" value="Linkage Group LG5"/>
</dbReference>
<name>A0ACC5WGI5_PANGG</name>
<proteinExistence type="predicted"/>
<organism evidence="1 2">
    <name type="scientific">Pangasianodon gigas</name>
    <name type="common">Mekong giant catfish</name>
    <name type="synonym">Pangasius gigas</name>
    <dbReference type="NCBI Taxonomy" id="30993"/>
    <lineage>
        <taxon>Eukaryota</taxon>
        <taxon>Metazoa</taxon>
        <taxon>Chordata</taxon>
        <taxon>Craniata</taxon>
        <taxon>Vertebrata</taxon>
        <taxon>Euteleostomi</taxon>
        <taxon>Actinopterygii</taxon>
        <taxon>Neopterygii</taxon>
        <taxon>Teleostei</taxon>
        <taxon>Ostariophysi</taxon>
        <taxon>Siluriformes</taxon>
        <taxon>Pangasiidae</taxon>
        <taxon>Pangasianodon</taxon>
    </lineage>
</organism>
<sequence>MFYNRRYSRHRALTSTSWRPAETEATNRETETVRKTGRKRGTGWTDLIFLRKALFYLGSFSDLRAA</sequence>
<gene>
    <name evidence="1" type="ORF">PGIGA_G00213340</name>
</gene>
<protein>
    <submittedName>
        <fullName evidence="1">Uncharacterized protein</fullName>
    </submittedName>
</protein>
<dbReference type="EMBL" id="CM040458">
    <property type="protein sequence ID" value="MCI4378203.1"/>
    <property type="molecule type" value="Genomic_DNA"/>
</dbReference>
<accession>A0ACC5WGI5</accession>